<evidence type="ECO:0000313" key="3">
    <source>
        <dbReference type="Proteomes" id="UP001151760"/>
    </source>
</evidence>
<reference evidence="2" key="2">
    <citation type="submission" date="2022-01" db="EMBL/GenBank/DDBJ databases">
        <authorList>
            <person name="Yamashiro T."/>
            <person name="Shiraishi A."/>
            <person name="Satake H."/>
            <person name="Nakayama K."/>
        </authorList>
    </citation>
    <scope>NUCLEOTIDE SEQUENCE</scope>
</reference>
<keyword evidence="3" id="KW-1185">Reference proteome</keyword>
<name>A0ABQ5GTJ3_9ASTR</name>
<comment type="caution">
    <text evidence="2">The sequence shown here is derived from an EMBL/GenBank/DDBJ whole genome shotgun (WGS) entry which is preliminary data.</text>
</comment>
<feature type="compositionally biased region" description="Basic and acidic residues" evidence="1">
    <location>
        <begin position="252"/>
        <end position="261"/>
    </location>
</feature>
<gene>
    <name evidence="2" type="ORF">Tco_1044823</name>
</gene>
<proteinExistence type="predicted"/>
<evidence type="ECO:0000313" key="2">
    <source>
        <dbReference type="EMBL" id="GJT78098.1"/>
    </source>
</evidence>
<sequence length="261" mass="30312">MLRKCHGHGLTKGAIIQIFFHGLDEPTQGILDIIAGGIFLYKSPNQAFQYLEDKLEALTVKSDSQFQSLKEEMHEMLKNYNNCGGDHASKNDDTPMCERHETNYIRSEGCENQNSYDSFSHQSLHDPNDPEKSLIKLNNDVKNDLKYFKRCIRSMRTVHWKLFAIDDGKTTGVLPNRESKTVNQEPQSKPYFEKLMTKFLDDQRVSNMFVKNNVNDMILKMKQNEKNFQTKIKNMERKIDEWSKSQNVSSKQTDRTDPPPP</sequence>
<dbReference type="Proteomes" id="UP001151760">
    <property type="component" value="Unassembled WGS sequence"/>
</dbReference>
<feature type="region of interest" description="Disordered" evidence="1">
    <location>
        <begin position="234"/>
        <end position="261"/>
    </location>
</feature>
<reference evidence="2" key="1">
    <citation type="journal article" date="2022" name="Int. J. Mol. Sci.">
        <title>Draft Genome of Tanacetum Coccineum: Genomic Comparison of Closely Related Tanacetum-Family Plants.</title>
        <authorList>
            <person name="Yamashiro T."/>
            <person name="Shiraishi A."/>
            <person name="Nakayama K."/>
            <person name="Satake H."/>
        </authorList>
    </citation>
    <scope>NUCLEOTIDE SEQUENCE</scope>
</reference>
<organism evidence="2 3">
    <name type="scientific">Tanacetum coccineum</name>
    <dbReference type="NCBI Taxonomy" id="301880"/>
    <lineage>
        <taxon>Eukaryota</taxon>
        <taxon>Viridiplantae</taxon>
        <taxon>Streptophyta</taxon>
        <taxon>Embryophyta</taxon>
        <taxon>Tracheophyta</taxon>
        <taxon>Spermatophyta</taxon>
        <taxon>Magnoliopsida</taxon>
        <taxon>eudicotyledons</taxon>
        <taxon>Gunneridae</taxon>
        <taxon>Pentapetalae</taxon>
        <taxon>asterids</taxon>
        <taxon>campanulids</taxon>
        <taxon>Asterales</taxon>
        <taxon>Asteraceae</taxon>
        <taxon>Asteroideae</taxon>
        <taxon>Anthemideae</taxon>
        <taxon>Anthemidinae</taxon>
        <taxon>Tanacetum</taxon>
    </lineage>
</organism>
<protein>
    <recommendedName>
        <fullName evidence="4">Reverse transcriptase domain-containing protein</fullName>
    </recommendedName>
</protein>
<evidence type="ECO:0000256" key="1">
    <source>
        <dbReference type="SAM" id="MobiDB-lite"/>
    </source>
</evidence>
<feature type="compositionally biased region" description="Basic and acidic residues" evidence="1">
    <location>
        <begin position="234"/>
        <end position="243"/>
    </location>
</feature>
<accession>A0ABQ5GTJ3</accession>
<dbReference type="EMBL" id="BQNB010018771">
    <property type="protein sequence ID" value="GJT78098.1"/>
    <property type="molecule type" value="Genomic_DNA"/>
</dbReference>
<evidence type="ECO:0008006" key="4">
    <source>
        <dbReference type="Google" id="ProtNLM"/>
    </source>
</evidence>